<name>A0ABP8V738_9GAMM</name>
<gene>
    <name evidence="1" type="ORF">GCM10023116_31380</name>
</gene>
<dbReference type="InterPro" id="IPR037175">
    <property type="entry name" value="KFase_sf"/>
</dbReference>
<dbReference type="Proteomes" id="UP001500604">
    <property type="component" value="Unassembled WGS sequence"/>
</dbReference>
<dbReference type="EMBL" id="BAABFL010000424">
    <property type="protein sequence ID" value="GAA4650855.1"/>
    <property type="molecule type" value="Genomic_DNA"/>
</dbReference>
<dbReference type="Gene3D" id="3.50.30.50">
    <property type="entry name" value="Putative cyclase"/>
    <property type="match status" value="1"/>
</dbReference>
<protein>
    <recommendedName>
        <fullName evidence="3">Cyclase</fullName>
    </recommendedName>
</protein>
<evidence type="ECO:0008006" key="3">
    <source>
        <dbReference type="Google" id="ProtNLM"/>
    </source>
</evidence>
<organism evidence="1 2">
    <name type="scientific">Kistimonas scapharcae</name>
    <dbReference type="NCBI Taxonomy" id="1036133"/>
    <lineage>
        <taxon>Bacteria</taxon>
        <taxon>Pseudomonadati</taxon>
        <taxon>Pseudomonadota</taxon>
        <taxon>Gammaproteobacteria</taxon>
        <taxon>Oceanospirillales</taxon>
        <taxon>Endozoicomonadaceae</taxon>
        <taxon>Kistimonas</taxon>
    </lineage>
</organism>
<sequence length="186" mass="20550">MQPVPLSLELTEDHPAYQWAKRQSDAVGAIGHIGTHIDCYTREPEEAFYRVETIVLDCRSGMPAADDINQLNLSGKALVLYTANLECNGYGNDVYAKTSTVLESHVLDQILMSSPAFIVIDSYGIGGHGGEHQMFDKRCEKHGCFVIENITLTESVAEQLTQLEITIDKTIQSSGKRVDVKAILKH</sequence>
<proteinExistence type="predicted"/>
<dbReference type="RefSeq" id="WP_345197112.1">
    <property type="nucleotide sequence ID" value="NZ_BAABFL010000424.1"/>
</dbReference>
<comment type="caution">
    <text evidence="1">The sequence shown here is derived from an EMBL/GenBank/DDBJ whole genome shotgun (WGS) entry which is preliminary data.</text>
</comment>
<evidence type="ECO:0000313" key="2">
    <source>
        <dbReference type="Proteomes" id="UP001500604"/>
    </source>
</evidence>
<accession>A0ABP8V738</accession>
<reference evidence="2" key="1">
    <citation type="journal article" date="2019" name="Int. J. Syst. Evol. Microbiol.">
        <title>The Global Catalogue of Microorganisms (GCM) 10K type strain sequencing project: providing services to taxonomists for standard genome sequencing and annotation.</title>
        <authorList>
            <consortium name="The Broad Institute Genomics Platform"/>
            <consortium name="The Broad Institute Genome Sequencing Center for Infectious Disease"/>
            <person name="Wu L."/>
            <person name="Ma J."/>
        </authorList>
    </citation>
    <scope>NUCLEOTIDE SEQUENCE [LARGE SCALE GENOMIC DNA]</scope>
    <source>
        <strain evidence="2">JCM 17805</strain>
    </source>
</reference>
<dbReference type="SUPFAM" id="SSF102198">
    <property type="entry name" value="Putative cyclase"/>
    <property type="match status" value="1"/>
</dbReference>
<keyword evidence="2" id="KW-1185">Reference proteome</keyword>
<evidence type="ECO:0000313" key="1">
    <source>
        <dbReference type="EMBL" id="GAA4650855.1"/>
    </source>
</evidence>